<sequence>MSVAFASFEERRLASVVPASKPGSGILSFTNLPGMPTILERLRAEREAKAAEEARPAFTGVDEVRECIERATPDAKENVSLEMCVLEIDEEDKRWSLELIDRELETQFDAIANEYKGLDISRRNQYIFHLSMWKNHRSVPIEFKIIPQ</sequence>
<gene>
    <name evidence="1" type="ORF">PR003_g25588</name>
</gene>
<name>A0A6A4CHL2_9STRA</name>
<proteinExistence type="predicted"/>
<protein>
    <submittedName>
        <fullName evidence="1">Uncharacterized protein</fullName>
    </submittedName>
</protein>
<reference evidence="1 2" key="1">
    <citation type="submission" date="2018-08" db="EMBL/GenBank/DDBJ databases">
        <title>Genomic investigation of the strawberry pathogen Phytophthora fragariae indicates pathogenicity is determined by transcriptional variation in three key races.</title>
        <authorList>
            <person name="Adams T.M."/>
            <person name="Armitage A.D."/>
            <person name="Sobczyk M.K."/>
            <person name="Bates H.J."/>
            <person name="Dunwell J.M."/>
            <person name="Nellist C.F."/>
            <person name="Harrison R.J."/>
        </authorList>
    </citation>
    <scope>NUCLEOTIDE SEQUENCE [LARGE SCALE GENOMIC DNA]</scope>
    <source>
        <strain evidence="1 2">SCRP333</strain>
    </source>
</reference>
<dbReference type="AlphaFoldDB" id="A0A6A4CHL2"/>
<accession>A0A6A4CHL2</accession>
<evidence type="ECO:0000313" key="2">
    <source>
        <dbReference type="Proteomes" id="UP000434957"/>
    </source>
</evidence>
<dbReference type="Proteomes" id="UP000434957">
    <property type="component" value="Unassembled WGS sequence"/>
</dbReference>
<organism evidence="1 2">
    <name type="scientific">Phytophthora rubi</name>
    <dbReference type="NCBI Taxonomy" id="129364"/>
    <lineage>
        <taxon>Eukaryota</taxon>
        <taxon>Sar</taxon>
        <taxon>Stramenopiles</taxon>
        <taxon>Oomycota</taxon>
        <taxon>Peronosporomycetes</taxon>
        <taxon>Peronosporales</taxon>
        <taxon>Peronosporaceae</taxon>
        <taxon>Phytophthora</taxon>
    </lineage>
</organism>
<evidence type="ECO:0000313" key="1">
    <source>
        <dbReference type="EMBL" id="KAE9289307.1"/>
    </source>
</evidence>
<dbReference type="EMBL" id="QXFT01003102">
    <property type="protein sequence ID" value="KAE9289307.1"/>
    <property type="molecule type" value="Genomic_DNA"/>
</dbReference>
<keyword evidence="2" id="KW-1185">Reference proteome</keyword>
<comment type="caution">
    <text evidence="1">The sequence shown here is derived from an EMBL/GenBank/DDBJ whole genome shotgun (WGS) entry which is preliminary data.</text>
</comment>